<evidence type="ECO:0000259" key="9">
    <source>
        <dbReference type="PROSITE" id="PS50850"/>
    </source>
</evidence>
<evidence type="ECO:0000256" key="6">
    <source>
        <dbReference type="ARBA" id="ARBA00022989"/>
    </source>
</evidence>
<evidence type="ECO:0000256" key="8">
    <source>
        <dbReference type="SAM" id="Phobius"/>
    </source>
</evidence>
<dbReference type="SUPFAM" id="SSF103473">
    <property type="entry name" value="MFS general substrate transporter"/>
    <property type="match status" value="1"/>
</dbReference>
<feature type="transmembrane region" description="Helical" evidence="8">
    <location>
        <begin position="400"/>
        <end position="423"/>
    </location>
</feature>
<dbReference type="EMBL" id="LT670849">
    <property type="protein sequence ID" value="SHN63977.1"/>
    <property type="molecule type" value="Genomic_DNA"/>
</dbReference>
<dbReference type="RefSeq" id="WP_072816555.1">
    <property type="nucleotide sequence ID" value="NZ_LT670849.1"/>
</dbReference>
<feature type="transmembrane region" description="Helical" evidence="8">
    <location>
        <begin position="206"/>
        <end position="225"/>
    </location>
</feature>
<dbReference type="Pfam" id="PF07690">
    <property type="entry name" value="MFS_1"/>
    <property type="match status" value="2"/>
</dbReference>
<proteinExistence type="inferred from homology"/>
<evidence type="ECO:0000256" key="4">
    <source>
        <dbReference type="ARBA" id="ARBA00022475"/>
    </source>
</evidence>
<feature type="transmembrane region" description="Helical" evidence="8">
    <location>
        <begin position="435"/>
        <end position="456"/>
    </location>
</feature>
<dbReference type="PANTHER" id="PTHR42718:SF9">
    <property type="entry name" value="MAJOR FACILITATOR SUPERFAMILY MULTIDRUG TRANSPORTER MFSC"/>
    <property type="match status" value="1"/>
</dbReference>
<protein>
    <submittedName>
        <fullName evidence="10">Drug resistance transporter, EmrB/QacA subfamily</fullName>
    </submittedName>
</protein>
<dbReference type="Proteomes" id="UP000184096">
    <property type="component" value="Chromosome I"/>
</dbReference>
<reference evidence="11" key="1">
    <citation type="submission" date="2016-11" db="EMBL/GenBank/DDBJ databases">
        <authorList>
            <person name="Varghese N."/>
            <person name="Submissions S."/>
        </authorList>
    </citation>
    <scope>NUCLEOTIDE SEQUENCE [LARGE SCALE GENOMIC DNA]</scope>
    <source>
        <strain evidence="11">GAS401</strain>
    </source>
</reference>
<keyword evidence="3" id="KW-0813">Transport</keyword>
<gene>
    <name evidence="10" type="ORF">SAMN05444170_0509</name>
</gene>
<feature type="transmembrane region" description="Helical" evidence="8">
    <location>
        <begin position="174"/>
        <end position="194"/>
    </location>
</feature>
<evidence type="ECO:0000313" key="10">
    <source>
        <dbReference type="EMBL" id="SHN63977.1"/>
    </source>
</evidence>
<evidence type="ECO:0000256" key="7">
    <source>
        <dbReference type="ARBA" id="ARBA00023136"/>
    </source>
</evidence>
<dbReference type="InterPro" id="IPR004638">
    <property type="entry name" value="EmrB-like"/>
</dbReference>
<keyword evidence="7 8" id="KW-0472">Membrane</keyword>
<dbReference type="Gene3D" id="1.20.1720.10">
    <property type="entry name" value="Multidrug resistance protein D"/>
    <property type="match status" value="1"/>
</dbReference>
<feature type="transmembrane region" description="Helical" evidence="8">
    <location>
        <begin position="112"/>
        <end position="132"/>
    </location>
</feature>
<evidence type="ECO:0000256" key="1">
    <source>
        <dbReference type="ARBA" id="ARBA00004651"/>
    </source>
</evidence>
<dbReference type="GO" id="GO:0005886">
    <property type="term" value="C:plasma membrane"/>
    <property type="evidence" value="ECO:0007669"/>
    <property type="project" value="UniProtKB-SubCell"/>
</dbReference>
<name>A0A1M7T001_9BRAD</name>
<feature type="transmembrane region" description="Helical" evidence="8">
    <location>
        <begin position="144"/>
        <end position="162"/>
    </location>
</feature>
<comment type="similarity">
    <text evidence="2">Belongs to the major facilitator superfamily. EmrB family.</text>
</comment>
<dbReference type="Gene3D" id="1.20.1250.20">
    <property type="entry name" value="MFS general substrate transporter like domains"/>
    <property type="match status" value="1"/>
</dbReference>
<dbReference type="InterPro" id="IPR011701">
    <property type="entry name" value="MFS"/>
</dbReference>
<feature type="transmembrane region" description="Helical" evidence="8">
    <location>
        <begin position="56"/>
        <end position="79"/>
    </location>
</feature>
<dbReference type="OrthoDB" id="2414439at2"/>
<dbReference type="InterPro" id="IPR020846">
    <property type="entry name" value="MFS_dom"/>
</dbReference>
<keyword evidence="4" id="KW-1003">Cell membrane</keyword>
<evidence type="ECO:0000256" key="2">
    <source>
        <dbReference type="ARBA" id="ARBA00008537"/>
    </source>
</evidence>
<dbReference type="InterPro" id="IPR036259">
    <property type="entry name" value="MFS_trans_sf"/>
</dbReference>
<dbReference type="GO" id="GO:0022857">
    <property type="term" value="F:transmembrane transporter activity"/>
    <property type="evidence" value="ECO:0007669"/>
    <property type="project" value="InterPro"/>
</dbReference>
<evidence type="ECO:0000256" key="5">
    <source>
        <dbReference type="ARBA" id="ARBA00022692"/>
    </source>
</evidence>
<feature type="transmembrane region" description="Helical" evidence="8">
    <location>
        <begin position="362"/>
        <end position="388"/>
    </location>
</feature>
<dbReference type="PROSITE" id="PS50850">
    <property type="entry name" value="MFS"/>
    <property type="match status" value="1"/>
</dbReference>
<keyword evidence="11" id="KW-1185">Reference proteome</keyword>
<feature type="transmembrane region" description="Helical" evidence="8">
    <location>
        <begin position="86"/>
        <end position="106"/>
    </location>
</feature>
<feature type="transmembrane region" description="Helical" evidence="8">
    <location>
        <begin position="336"/>
        <end position="356"/>
    </location>
</feature>
<dbReference type="AlphaFoldDB" id="A0A1M7T001"/>
<sequence length="467" mass="49385">MTSTDEDQREAAPASPHLWRISSVAILGAFLSQMDATVVNVSLSSLALELDTTLSGIQWVTSGYLLALALTLPLSGWLVDRMGAKALYLWCFAAFTLTSALCGLAWSANSLIGFRILQGMSGGLLAPMAQLIMVRAAGDRMARVFGFAAMPILLAPLLGPVIAGELLHFASWRWLFLVNLPFGALAIVLAALFLPHDRHERRPRSLDLIGLGLLSPGVVLFLYGSERAADPFGLSALVLSALLFVVFFWWVKRKKDDAIIDLRLFKNGIFSAAVVTQFLMMGISYAGQMLVPVFLARVGGLSPSEVGLLLAAQGLGMMCTYPFVGSLVERLGNRNVSAGGALAALAGTVPFIFLVNGGPASAVVAVALFVRGMGLSCIGIPTISAAYASVNREDLPMATTALNIVMRVGGPALTTLCAAFLGWRLAAQTATPASNAYGAAFALLCAFHLVLCAAAMRLPRKGRRPEA</sequence>
<dbReference type="PANTHER" id="PTHR42718">
    <property type="entry name" value="MAJOR FACILITATOR SUPERFAMILY MULTIDRUG TRANSPORTER MFSC"/>
    <property type="match status" value="1"/>
</dbReference>
<evidence type="ECO:0000256" key="3">
    <source>
        <dbReference type="ARBA" id="ARBA00022448"/>
    </source>
</evidence>
<feature type="domain" description="Major facilitator superfamily (MFS) profile" evidence="9">
    <location>
        <begin position="21"/>
        <end position="463"/>
    </location>
</feature>
<keyword evidence="5 8" id="KW-0812">Transmembrane</keyword>
<keyword evidence="6 8" id="KW-1133">Transmembrane helix</keyword>
<dbReference type="NCBIfam" id="TIGR00711">
    <property type="entry name" value="efflux_EmrB"/>
    <property type="match status" value="1"/>
</dbReference>
<feature type="transmembrane region" description="Helical" evidence="8">
    <location>
        <begin position="231"/>
        <end position="252"/>
    </location>
</feature>
<accession>A0A1M7T001</accession>
<evidence type="ECO:0000313" key="11">
    <source>
        <dbReference type="Proteomes" id="UP000184096"/>
    </source>
</evidence>
<comment type="subcellular location">
    <subcellularLocation>
        <location evidence="1">Cell membrane</location>
        <topology evidence="1">Multi-pass membrane protein</topology>
    </subcellularLocation>
</comment>
<feature type="transmembrane region" description="Helical" evidence="8">
    <location>
        <begin position="264"/>
        <end position="286"/>
    </location>
</feature>
<feature type="transmembrane region" description="Helical" evidence="8">
    <location>
        <begin position="306"/>
        <end position="324"/>
    </location>
</feature>
<organism evidence="10 11">
    <name type="scientific">Bradyrhizobium erythrophlei</name>
    <dbReference type="NCBI Taxonomy" id="1437360"/>
    <lineage>
        <taxon>Bacteria</taxon>
        <taxon>Pseudomonadati</taxon>
        <taxon>Pseudomonadota</taxon>
        <taxon>Alphaproteobacteria</taxon>
        <taxon>Hyphomicrobiales</taxon>
        <taxon>Nitrobacteraceae</taxon>
        <taxon>Bradyrhizobium</taxon>
    </lineage>
</organism>